<dbReference type="InterPro" id="IPR011333">
    <property type="entry name" value="SKP1/BTB/POZ_sf"/>
</dbReference>
<dbReference type="AlphaFoldDB" id="A0A6A6N1K2"/>
<feature type="compositionally biased region" description="Basic and acidic residues" evidence="3">
    <location>
        <begin position="73"/>
        <end position="83"/>
    </location>
</feature>
<feature type="domain" description="BTB" evidence="4">
    <location>
        <begin position="314"/>
        <end position="363"/>
    </location>
</feature>
<proteinExistence type="predicted"/>
<name>A0A6A6N1K2_HEVBR</name>
<dbReference type="PANTHER" id="PTHR47274:SF1">
    <property type="entry name" value="BTB_POZ DOMAIN CONTAINING PROTEIN, EXPRESSED"/>
    <property type="match status" value="1"/>
</dbReference>
<dbReference type="Pfam" id="PF00651">
    <property type="entry name" value="BTB"/>
    <property type="match status" value="1"/>
</dbReference>
<dbReference type="SUPFAM" id="SSF54695">
    <property type="entry name" value="POZ domain"/>
    <property type="match status" value="1"/>
</dbReference>
<dbReference type="PROSITE" id="PS50097">
    <property type="entry name" value="BTB"/>
    <property type="match status" value="1"/>
</dbReference>
<dbReference type="Gene3D" id="3.30.710.10">
    <property type="entry name" value="Potassium Channel Kv1.1, Chain A"/>
    <property type="match status" value="1"/>
</dbReference>
<feature type="region of interest" description="Disordered" evidence="3">
    <location>
        <begin position="69"/>
        <end position="93"/>
    </location>
</feature>
<keyword evidence="6" id="KW-1185">Reference proteome</keyword>
<dbReference type="InterPro" id="IPR023342">
    <property type="entry name" value="APO_dom"/>
</dbReference>
<dbReference type="GO" id="GO:0003723">
    <property type="term" value="F:RNA binding"/>
    <property type="evidence" value="ECO:0007669"/>
    <property type="project" value="InterPro"/>
</dbReference>
<dbReference type="Proteomes" id="UP000467840">
    <property type="component" value="Chromosome 10"/>
</dbReference>
<comment type="function">
    <text evidence="1">May act as a substrate-specific adapter of an E3 ubiquitin-protein ligase complex (CUL3-RBX1-BTB) which mediates the ubiquitination and subsequent proteasomal degradation of target proteins.</text>
</comment>
<evidence type="ECO:0000256" key="2">
    <source>
        <dbReference type="ARBA" id="ARBA00004906"/>
    </source>
</evidence>
<gene>
    <name evidence="5" type="ORF">GH714_013997</name>
</gene>
<evidence type="ECO:0000256" key="1">
    <source>
        <dbReference type="ARBA" id="ARBA00002668"/>
    </source>
</evidence>
<comment type="pathway">
    <text evidence="2">Protein modification; protein ubiquitination.</text>
</comment>
<evidence type="ECO:0000313" key="5">
    <source>
        <dbReference type="EMBL" id="KAF2319214.1"/>
    </source>
</evidence>
<sequence length="468" mass="53248">MIQLQCLVDLARRQQIHRIYFRINGSAAVSGTSTSWNPSSKGLCLGIMEFQRLQTSALSSEKLRTVFNASQKSQKDRTVKKQESYPQNVDLPPVLPKQKKKPYPIPFSLIKKAARKDKKLAEMVHAQRFMWPIQVTIFRIALVRAVLSATVPTHGSRVPSMMIPAVVELCIQAGVDIPEYPSRRRTNPIRMLGKKVIDRGGYVEEPTPWRSANPSTLIDFDTYRACERFSPSLLEYVPKIAQETIDAYEIVRWLCGEYKHQWRDGKHGWQDATVEEVIPPNYVWHVREPQGPPLKSALKSFGKAPAVVEMCMQAARSEIFKNMLDSDACKAPANDTITIPELNHEELESLLEFLYSGSLAAEKVEKHIYSLTLAADKYEIPFLLKFCERYMLRSLVSSNALDVLEISDVCSNKILKETALNFIVKNLEDLVFSAKYETFVSKNPHLSVQITRAFLMDAKSRRRNEVIA</sequence>
<protein>
    <recommendedName>
        <fullName evidence="4">BTB domain-containing protein</fullName>
    </recommendedName>
</protein>
<dbReference type="Pfam" id="PF05634">
    <property type="entry name" value="APO_RNA-bind"/>
    <property type="match status" value="2"/>
</dbReference>
<dbReference type="SMART" id="SM00225">
    <property type="entry name" value="BTB"/>
    <property type="match status" value="1"/>
</dbReference>
<evidence type="ECO:0000259" key="4">
    <source>
        <dbReference type="PROSITE" id="PS50097"/>
    </source>
</evidence>
<dbReference type="Gene3D" id="1.25.40.420">
    <property type="match status" value="1"/>
</dbReference>
<accession>A0A6A6N1K2</accession>
<organism evidence="5 6">
    <name type="scientific">Hevea brasiliensis</name>
    <name type="common">Para rubber tree</name>
    <name type="synonym">Siphonia brasiliensis</name>
    <dbReference type="NCBI Taxonomy" id="3981"/>
    <lineage>
        <taxon>Eukaryota</taxon>
        <taxon>Viridiplantae</taxon>
        <taxon>Streptophyta</taxon>
        <taxon>Embryophyta</taxon>
        <taxon>Tracheophyta</taxon>
        <taxon>Spermatophyta</taxon>
        <taxon>Magnoliopsida</taxon>
        <taxon>eudicotyledons</taxon>
        <taxon>Gunneridae</taxon>
        <taxon>Pentapetalae</taxon>
        <taxon>rosids</taxon>
        <taxon>fabids</taxon>
        <taxon>Malpighiales</taxon>
        <taxon>Euphorbiaceae</taxon>
        <taxon>Crotonoideae</taxon>
        <taxon>Micrandreae</taxon>
        <taxon>Hevea</taxon>
    </lineage>
</organism>
<comment type="caution">
    <text evidence="5">The sequence shown here is derived from an EMBL/GenBank/DDBJ whole genome shotgun (WGS) entry which is preliminary data.</text>
</comment>
<dbReference type="PANTHER" id="PTHR47274">
    <property type="entry name" value="BTB/POZ DOMAIN CONTAINING PROTEIN, EXPRESSED-RELATED"/>
    <property type="match status" value="1"/>
</dbReference>
<evidence type="ECO:0000313" key="6">
    <source>
        <dbReference type="Proteomes" id="UP000467840"/>
    </source>
</evidence>
<evidence type="ECO:0000256" key="3">
    <source>
        <dbReference type="SAM" id="MobiDB-lite"/>
    </source>
</evidence>
<dbReference type="InterPro" id="IPR000210">
    <property type="entry name" value="BTB/POZ_dom"/>
</dbReference>
<dbReference type="InterPro" id="IPR044784">
    <property type="entry name" value="At1g01640-like"/>
</dbReference>
<reference evidence="5 6" key="1">
    <citation type="journal article" date="2020" name="Mol. Plant">
        <title>The Chromosome-Based Rubber Tree Genome Provides New Insights into Spurge Genome Evolution and Rubber Biosynthesis.</title>
        <authorList>
            <person name="Liu J."/>
            <person name="Shi C."/>
            <person name="Shi C.C."/>
            <person name="Li W."/>
            <person name="Zhang Q.J."/>
            <person name="Zhang Y."/>
            <person name="Li K."/>
            <person name="Lu H.F."/>
            <person name="Shi C."/>
            <person name="Zhu S.T."/>
            <person name="Xiao Z.Y."/>
            <person name="Nan H."/>
            <person name="Yue Y."/>
            <person name="Zhu X.G."/>
            <person name="Wu Y."/>
            <person name="Hong X.N."/>
            <person name="Fan G.Y."/>
            <person name="Tong Y."/>
            <person name="Zhang D."/>
            <person name="Mao C.L."/>
            <person name="Liu Y.L."/>
            <person name="Hao S.J."/>
            <person name="Liu W.Q."/>
            <person name="Lv M.Q."/>
            <person name="Zhang H.B."/>
            <person name="Liu Y."/>
            <person name="Hu-Tang G.R."/>
            <person name="Wang J.P."/>
            <person name="Wang J.H."/>
            <person name="Sun Y.H."/>
            <person name="Ni S.B."/>
            <person name="Chen W.B."/>
            <person name="Zhang X.C."/>
            <person name="Jiao Y.N."/>
            <person name="Eichler E.E."/>
            <person name="Li G.H."/>
            <person name="Liu X."/>
            <person name="Gao L.Z."/>
        </authorList>
    </citation>
    <scope>NUCLEOTIDE SEQUENCE [LARGE SCALE GENOMIC DNA]</scope>
    <source>
        <strain evidence="6">cv. GT1</strain>
        <tissue evidence="5">Leaf</tissue>
    </source>
</reference>
<dbReference type="EMBL" id="JAAGAX010000003">
    <property type="protein sequence ID" value="KAF2319214.1"/>
    <property type="molecule type" value="Genomic_DNA"/>
</dbReference>